<dbReference type="Proteomes" id="UP000245488">
    <property type="component" value="Chromosome"/>
</dbReference>
<evidence type="ECO:0000313" key="3">
    <source>
        <dbReference type="EMBL" id="PWT27271.1"/>
    </source>
</evidence>
<dbReference type="Pfam" id="PF12730">
    <property type="entry name" value="ABC2_membrane_4"/>
    <property type="match status" value="1"/>
</dbReference>
<keyword evidence="1" id="KW-0472">Membrane</keyword>
<gene>
    <name evidence="2" type="ORF">CPT75_01690</name>
    <name evidence="3" type="ORF">CPT75_09215</name>
</gene>
<dbReference type="EMBL" id="NXNG01000001">
    <property type="protein sequence ID" value="PWT27271.1"/>
    <property type="molecule type" value="Genomic_DNA"/>
</dbReference>
<protein>
    <submittedName>
        <fullName evidence="2">Bacteriocin ABC transporter permease</fullName>
    </submittedName>
</protein>
<dbReference type="InterPro" id="IPR021205">
    <property type="entry name" value="Lanti_perm_SpaE/MutE/EpiE-like"/>
</dbReference>
<keyword evidence="1" id="KW-0812">Transmembrane</keyword>
<keyword evidence="4" id="KW-1185">Reference proteome</keyword>
<dbReference type="NCBIfam" id="TIGR03732">
    <property type="entry name" value="lanti_perm_MutE"/>
    <property type="match status" value="1"/>
</dbReference>
<feature type="transmembrane region" description="Helical" evidence="1">
    <location>
        <begin position="153"/>
        <end position="172"/>
    </location>
</feature>
<dbReference type="RefSeq" id="WP_110072832.1">
    <property type="nucleotide sequence ID" value="NZ_CM009896.1"/>
</dbReference>
<proteinExistence type="predicted"/>
<accession>A0A317FX52</accession>
<sequence>MINIIKAEFLKSKRTMSSKLIFAFPIIALVMAFVLTNGIENAYAESAWNWWYVFILPGMIAIVSYLSVMREKKNGYYNIKTLPMEKRKLMLGKIAYLGILVLISNVVLFAGATMGGAFLTTSVPVIGAAITVVVLTITVLWQIPLFLFLSEKFGMVVELLACLFITVLGVSVAPSGKWFLFVSAISNRIVTPLLHILPNGLRTQAEDPLLSTTVIFPGILIALAHFVVLTYLYLNWFEKREVK</sequence>
<reference evidence="2 4" key="1">
    <citation type="submission" date="2017-09" db="EMBL/GenBank/DDBJ databases">
        <title>High-quality draft genome sequence of Butyrivibrio fibrisolvens INBov1, isolated from cow rumen.</title>
        <authorList>
            <person name="Rodriguez Hernaez J."/>
            <person name="Rivarola M."/>
            <person name="Paniego N."/>
            <person name="Cravero S."/>
            <person name="Ceron Cucchi M."/>
            <person name="Martinez M.C."/>
        </authorList>
    </citation>
    <scope>NUCLEOTIDE SEQUENCE [LARGE SCALE GENOMIC DNA]</scope>
    <source>
        <strain evidence="2 4">INBov1</strain>
    </source>
</reference>
<feature type="transmembrane region" description="Helical" evidence="1">
    <location>
        <begin position="51"/>
        <end position="68"/>
    </location>
</feature>
<name>A0A317FX52_BUTFI</name>
<evidence type="ECO:0000313" key="4">
    <source>
        <dbReference type="Proteomes" id="UP000245488"/>
    </source>
</evidence>
<keyword evidence="1" id="KW-1133">Transmembrane helix</keyword>
<evidence type="ECO:0000256" key="1">
    <source>
        <dbReference type="SAM" id="Phobius"/>
    </source>
</evidence>
<organism evidence="2 4">
    <name type="scientific">Butyrivibrio fibrisolvens</name>
    <dbReference type="NCBI Taxonomy" id="831"/>
    <lineage>
        <taxon>Bacteria</taxon>
        <taxon>Bacillati</taxon>
        <taxon>Bacillota</taxon>
        <taxon>Clostridia</taxon>
        <taxon>Lachnospirales</taxon>
        <taxon>Lachnospiraceae</taxon>
        <taxon>Butyrivibrio</taxon>
    </lineage>
</organism>
<feature type="transmembrane region" description="Helical" evidence="1">
    <location>
        <begin position="209"/>
        <end position="234"/>
    </location>
</feature>
<feature type="transmembrane region" description="Helical" evidence="1">
    <location>
        <begin position="20"/>
        <end position="39"/>
    </location>
</feature>
<comment type="caution">
    <text evidence="2">The sequence shown here is derived from an EMBL/GenBank/DDBJ whole genome shotgun (WGS) entry which is preliminary data.</text>
</comment>
<dbReference type="CDD" id="cd21807">
    <property type="entry name" value="ABC-2_lan_permease_MutE_EpiE-like"/>
    <property type="match status" value="1"/>
</dbReference>
<feature type="transmembrane region" description="Helical" evidence="1">
    <location>
        <begin position="89"/>
        <end position="111"/>
    </location>
</feature>
<feature type="transmembrane region" description="Helical" evidence="1">
    <location>
        <begin position="117"/>
        <end position="141"/>
    </location>
</feature>
<dbReference type="AlphaFoldDB" id="A0A317FX52"/>
<evidence type="ECO:0000313" key="2">
    <source>
        <dbReference type="EMBL" id="PWT25696.1"/>
    </source>
</evidence>
<dbReference type="EMBL" id="NXNG01000005">
    <property type="protein sequence ID" value="PWT25696.1"/>
    <property type="molecule type" value="Genomic_DNA"/>
</dbReference>